<feature type="domain" description="YrdC-like" evidence="7">
    <location>
        <begin position="1"/>
        <end position="152"/>
    </location>
</feature>
<dbReference type="GO" id="GO:0005737">
    <property type="term" value="C:cytoplasm"/>
    <property type="evidence" value="ECO:0007669"/>
    <property type="project" value="UniProtKB-SubCell"/>
</dbReference>
<sequence>MNQGAVRRILQLKRRAWWLGLIVIAADLRQLASLIDLSRKDLLQQPRETWPGPHTWLLPALPGTPRLIRGEHNAVAVRITAHPIARTLCRRFGSAIVSTSANRSGRPPLRTSHQVRTEFGGVIDFILDGPVGRITGPSSIRDAKSGKWVRGG</sequence>
<comment type="subcellular location">
    <subcellularLocation>
        <location evidence="1">Cytoplasm</location>
    </subcellularLocation>
</comment>
<dbReference type="InterPro" id="IPR017945">
    <property type="entry name" value="DHBP_synth_RibB-like_a/b_dom"/>
</dbReference>
<dbReference type="PANTHER" id="PTHR17490:SF18">
    <property type="entry name" value="THREONYLCARBAMOYL-AMP SYNTHASE"/>
    <property type="match status" value="1"/>
</dbReference>
<evidence type="ECO:0000256" key="5">
    <source>
        <dbReference type="ARBA" id="ARBA00022679"/>
    </source>
</evidence>
<dbReference type="EMBL" id="UINC01011004">
    <property type="protein sequence ID" value="SVA48742.1"/>
    <property type="molecule type" value="Genomic_DNA"/>
</dbReference>
<dbReference type="Gene3D" id="3.90.870.10">
    <property type="entry name" value="DHBP synthase"/>
    <property type="match status" value="1"/>
</dbReference>
<name>A0A381W8C8_9ZZZZ</name>
<dbReference type="SUPFAM" id="SSF55821">
    <property type="entry name" value="YrdC/RibB"/>
    <property type="match status" value="1"/>
</dbReference>
<evidence type="ECO:0000259" key="7">
    <source>
        <dbReference type="PROSITE" id="PS51163"/>
    </source>
</evidence>
<evidence type="ECO:0000256" key="3">
    <source>
        <dbReference type="ARBA" id="ARBA00012584"/>
    </source>
</evidence>
<organism evidence="8">
    <name type="scientific">marine metagenome</name>
    <dbReference type="NCBI Taxonomy" id="408172"/>
    <lineage>
        <taxon>unclassified sequences</taxon>
        <taxon>metagenomes</taxon>
        <taxon>ecological metagenomes</taxon>
    </lineage>
</organism>
<dbReference type="PANTHER" id="PTHR17490">
    <property type="entry name" value="SUA5"/>
    <property type="match status" value="1"/>
</dbReference>
<proteinExistence type="inferred from homology"/>
<dbReference type="GO" id="GO:0003725">
    <property type="term" value="F:double-stranded RNA binding"/>
    <property type="evidence" value="ECO:0007669"/>
    <property type="project" value="InterPro"/>
</dbReference>
<accession>A0A381W8C8</accession>
<evidence type="ECO:0000256" key="6">
    <source>
        <dbReference type="ARBA" id="ARBA00048366"/>
    </source>
</evidence>
<protein>
    <recommendedName>
        <fullName evidence="3">L-threonylcarbamoyladenylate synthase</fullName>
        <ecNumber evidence="3">2.7.7.87</ecNumber>
    </recommendedName>
</protein>
<evidence type="ECO:0000256" key="2">
    <source>
        <dbReference type="ARBA" id="ARBA00007663"/>
    </source>
</evidence>
<dbReference type="InterPro" id="IPR006070">
    <property type="entry name" value="Sua5-like_dom"/>
</dbReference>
<evidence type="ECO:0000313" key="8">
    <source>
        <dbReference type="EMBL" id="SVA48742.1"/>
    </source>
</evidence>
<dbReference type="Pfam" id="PF01300">
    <property type="entry name" value="Sua5_yciO_yrdC"/>
    <property type="match status" value="1"/>
</dbReference>
<dbReference type="GO" id="GO:0000049">
    <property type="term" value="F:tRNA binding"/>
    <property type="evidence" value="ECO:0007669"/>
    <property type="project" value="TreeGrafter"/>
</dbReference>
<evidence type="ECO:0000256" key="4">
    <source>
        <dbReference type="ARBA" id="ARBA00022490"/>
    </source>
</evidence>
<comment type="similarity">
    <text evidence="2">Belongs to the SUA5 family.</text>
</comment>
<dbReference type="EC" id="2.7.7.87" evidence="3"/>
<dbReference type="PROSITE" id="PS51163">
    <property type="entry name" value="YRDC"/>
    <property type="match status" value="1"/>
</dbReference>
<dbReference type="GO" id="GO:0006450">
    <property type="term" value="P:regulation of translational fidelity"/>
    <property type="evidence" value="ECO:0007669"/>
    <property type="project" value="TreeGrafter"/>
</dbReference>
<comment type="catalytic activity">
    <reaction evidence="6">
        <text>L-threonine + hydrogencarbonate + ATP = L-threonylcarbamoyladenylate + diphosphate + H2O</text>
        <dbReference type="Rhea" id="RHEA:36407"/>
        <dbReference type="ChEBI" id="CHEBI:15377"/>
        <dbReference type="ChEBI" id="CHEBI:17544"/>
        <dbReference type="ChEBI" id="CHEBI:30616"/>
        <dbReference type="ChEBI" id="CHEBI:33019"/>
        <dbReference type="ChEBI" id="CHEBI:57926"/>
        <dbReference type="ChEBI" id="CHEBI:73682"/>
        <dbReference type="EC" id="2.7.7.87"/>
    </reaction>
</comment>
<keyword evidence="4" id="KW-0963">Cytoplasm</keyword>
<evidence type="ECO:0000256" key="1">
    <source>
        <dbReference type="ARBA" id="ARBA00004496"/>
    </source>
</evidence>
<dbReference type="InterPro" id="IPR050156">
    <property type="entry name" value="TC-AMP_synthase_SUA5"/>
</dbReference>
<dbReference type="AlphaFoldDB" id="A0A381W8C8"/>
<reference evidence="8" key="1">
    <citation type="submission" date="2018-05" db="EMBL/GenBank/DDBJ databases">
        <authorList>
            <person name="Lanie J.A."/>
            <person name="Ng W.-L."/>
            <person name="Kazmierczak K.M."/>
            <person name="Andrzejewski T.M."/>
            <person name="Davidsen T.M."/>
            <person name="Wayne K.J."/>
            <person name="Tettelin H."/>
            <person name="Glass J.I."/>
            <person name="Rusch D."/>
            <person name="Podicherti R."/>
            <person name="Tsui H.-C.T."/>
            <person name="Winkler M.E."/>
        </authorList>
    </citation>
    <scope>NUCLEOTIDE SEQUENCE</scope>
</reference>
<gene>
    <name evidence="8" type="ORF">METZ01_LOCUS101596</name>
</gene>
<keyword evidence="5" id="KW-0808">Transferase</keyword>
<dbReference type="GO" id="GO:0061710">
    <property type="term" value="F:L-threonylcarbamoyladenylate synthase"/>
    <property type="evidence" value="ECO:0007669"/>
    <property type="project" value="UniProtKB-EC"/>
</dbReference>